<organism evidence="1">
    <name type="scientific">Anguilla anguilla</name>
    <name type="common">European freshwater eel</name>
    <name type="synonym">Muraena anguilla</name>
    <dbReference type="NCBI Taxonomy" id="7936"/>
    <lineage>
        <taxon>Eukaryota</taxon>
        <taxon>Metazoa</taxon>
        <taxon>Chordata</taxon>
        <taxon>Craniata</taxon>
        <taxon>Vertebrata</taxon>
        <taxon>Euteleostomi</taxon>
        <taxon>Actinopterygii</taxon>
        <taxon>Neopterygii</taxon>
        <taxon>Teleostei</taxon>
        <taxon>Anguilliformes</taxon>
        <taxon>Anguillidae</taxon>
        <taxon>Anguilla</taxon>
    </lineage>
</organism>
<dbReference type="AlphaFoldDB" id="A0A0E9WB40"/>
<reference evidence="1" key="1">
    <citation type="submission" date="2014-11" db="EMBL/GenBank/DDBJ databases">
        <authorList>
            <person name="Amaro Gonzalez C."/>
        </authorList>
    </citation>
    <scope>NUCLEOTIDE SEQUENCE</scope>
</reference>
<protein>
    <submittedName>
        <fullName evidence="1">Uncharacterized protein</fullName>
    </submittedName>
</protein>
<proteinExistence type="predicted"/>
<name>A0A0E9WB40_ANGAN</name>
<evidence type="ECO:0000313" key="1">
    <source>
        <dbReference type="EMBL" id="JAH86718.1"/>
    </source>
</evidence>
<sequence>MGKNIITLEGLDNKRKPFAGHIARLLIFNS</sequence>
<reference evidence="1" key="2">
    <citation type="journal article" date="2015" name="Fish Shellfish Immunol.">
        <title>Early steps in the European eel (Anguilla anguilla)-Vibrio vulnificus interaction in the gills: Role of the RtxA13 toxin.</title>
        <authorList>
            <person name="Callol A."/>
            <person name="Pajuelo D."/>
            <person name="Ebbesson L."/>
            <person name="Teles M."/>
            <person name="MacKenzie S."/>
            <person name="Amaro C."/>
        </authorList>
    </citation>
    <scope>NUCLEOTIDE SEQUENCE</scope>
</reference>
<dbReference type="EMBL" id="GBXM01021859">
    <property type="protein sequence ID" value="JAH86718.1"/>
    <property type="molecule type" value="Transcribed_RNA"/>
</dbReference>
<accession>A0A0E9WB40</accession>